<dbReference type="Proteomes" id="UP000245207">
    <property type="component" value="Unassembled WGS sequence"/>
</dbReference>
<dbReference type="AlphaFoldDB" id="A0A2U1QB26"/>
<dbReference type="EMBL" id="PKPP01000258">
    <property type="protein sequence ID" value="PWA95187.1"/>
    <property type="molecule type" value="Genomic_DNA"/>
</dbReference>
<name>A0A2U1QB26_ARTAN</name>
<keyword evidence="2" id="KW-1185">Reference proteome</keyword>
<evidence type="ECO:0000313" key="1">
    <source>
        <dbReference type="EMBL" id="PWA95187.1"/>
    </source>
</evidence>
<reference evidence="1 2" key="1">
    <citation type="journal article" date="2018" name="Mol. Plant">
        <title>The genome of Artemisia annua provides insight into the evolution of Asteraceae family and artemisinin biosynthesis.</title>
        <authorList>
            <person name="Shen Q."/>
            <person name="Zhang L."/>
            <person name="Liao Z."/>
            <person name="Wang S."/>
            <person name="Yan T."/>
            <person name="Shi P."/>
            <person name="Liu M."/>
            <person name="Fu X."/>
            <person name="Pan Q."/>
            <person name="Wang Y."/>
            <person name="Lv Z."/>
            <person name="Lu X."/>
            <person name="Zhang F."/>
            <person name="Jiang W."/>
            <person name="Ma Y."/>
            <person name="Chen M."/>
            <person name="Hao X."/>
            <person name="Li L."/>
            <person name="Tang Y."/>
            <person name="Lv G."/>
            <person name="Zhou Y."/>
            <person name="Sun X."/>
            <person name="Brodelius P.E."/>
            <person name="Rose J.K.C."/>
            <person name="Tang K."/>
        </authorList>
    </citation>
    <scope>NUCLEOTIDE SEQUENCE [LARGE SCALE GENOMIC DNA]</scope>
    <source>
        <strain evidence="2">cv. Huhao1</strain>
        <tissue evidence="1">Leaf</tissue>
    </source>
</reference>
<comment type="caution">
    <text evidence="1">The sequence shown here is derived from an EMBL/GenBank/DDBJ whole genome shotgun (WGS) entry which is preliminary data.</text>
</comment>
<protein>
    <submittedName>
        <fullName evidence="1">ESCRT-related protein CHMP1B</fullName>
    </submittedName>
</protein>
<proteinExistence type="predicted"/>
<dbReference type="STRING" id="35608.A0A2U1QB26"/>
<sequence>MTAVINSMGSVVKSLESTLKAGNLQRMSETMDQLVNMEVEAEIMEVSVRLQQVTRHTVALKRNEKVDDQDELGRRSLSELKALG</sequence>
<accession>A0A2U1QB26</accession>
<organism evidence="1 2">
    <name type="scientific">Artemisia annua</name>
    <name type="common">Sweet wormwood</name>
    <dbReference type="NCBI Taxonomy" id="35608"/>
    <lineage>
        <taxon>Eukaryota</taxon>
        <taxon>Viridiplantae</taxon>
        <taxon>Streptophyta</taxon>
        <taxon>Embryophyta</taxon>
        <taxon>Tracheophyta</taxon>
        <taxon>Spermatophyta</taxon>
        <taxon>Magnoliopsida</taxon>
        <taxon>eudicotyledons</taxon>
        <taxon>Gunneridae</taxon>
        <taxon>Pentapetalae</taxon>
        <taxon>asterids</taxon>
        <taxon>campanulids</taxon>
        <taxon>Asterales</taxon>
        <taxon>Asteraceae</taxon>
        <taxon>Asteroideae</taxon>
        <taxon>Anthemideae</taxon>
        <taxon>Artemisiinae</taxon>
        <taxon>Artemisia</taxon>
    </lineage>
</organism>
<dbReference type="OrthoDB" id="10266568at2759"/>
<gene>
    <name evidence="1" type="ORF">CTI12_AA052800</name>
</gene>
<evidence type="ECO:0000313" key="2">
    <source>
        <dbReference type="Proteomes" id="UP000245207"/>
    </source>
</evidence>